<dbReference type="AlphaFoldDB" id="A0A8K0UKS2"/>
<sequence length="234" mass="27147">MITQHSSILCSIPTTILELIALETALLDPLGPPADLIPLLQTCQYINHVLSFKRSRHLYALIFRNMFDYRAANRRFGPRACYSSNLAVQLKTYCRTLKHIRRADMDAESLDLDLWNAFFMMSENDGRNAIQLQWAGLKDFVDRLVRERLWHDRATSHNWPQESTKNALALWLMWFTTDQVPDHFMLLDSPSYGVRNGEIFVGFSRLASSFPPADFEFPPTEAEFPRPVYNYPDL</sequence>
<name>A0A8K0UKS2_9AGAR</name>
<dbReference type="EMBL" id="JAEVFJ010000025">
    <property type="protein sequence ID" value="KAH8094756.1"/>
    <property type="molecule type" value="Genomic_DNA"/>
</dbReference>
<evidence type="ECO:0000313" key="2">
    <source>
        <dbReference type="Proteomes" id="UP000813824"/>
    </source>
</evidence>
<organism evidence="1 2">
    <name type="scientific">Cristinia sonorae</name>
    <dbReference type="NCBI Taxonomy" id="1940300"/>
    <lineage>
        <taxon>Eukaryota</taxon>
        <taxon>Fungi</taxon>
        <taxon>Dikarya</taxon>
        <taxon>Basidiomycota</taxon>
        <taxon>Agaricomycotina</taxon>
        <taxon>Agaricomycetes</taxon>
        <taxon>Agaricomycetidae</taxon>
        <taxon>Agaricales</taxon>
        <taxon>Pleurotineae</taxon>
        <taxon>Stephanosporaceae</taxon>
        <taxon>Cristinia</taxon>
    </lineage>
</organism>
<dbReference type="OrthoDB" id="434783at2759"/>
<evidence type="ECO:0000313" key="1">
    <source>
        <dbReference type="EMBL" id="KAH8094756.1"/>
    </source>
</evidence>
<keyword evidence="2" id="KW-1185">Reference proteome</keyword>
<evidence type="ECO:0008006" key="3">
    <source>
        <dbReference type="Google" id="ProtNLM"/>
    </source>
</evidence>
<gene>
    <name evidence="1" type="ORF">BXZ70DRAFT_947440</name>
</gene>
<accession>A0A8K0UKS2</accession>
<dbReference type="Proteomes" id="UP000813824">
    <property type="component" value="Unassembled WGS sequence"/>
</dbReference>
<proteinExistence type="predicted"/>
<protein>
    <recommendedName>
        <fullName evidence="3">F-box domain-containing protein</fullName>
    </recommendedName>
</protein>
<comment type="caution">
    <text evidence="1">The sequence shown here is derived from an EMBL/GenBank/DDBJ whole genome shotgun (WGS) entry which is preliminary data.</text>
</comment>
<reference evidence="1" key="1">
    <citation type="journal article" date="2021" name="New Phytol.">
        <title>Evolutionary innovations through gain and loss of genes in the ectomycorrhizal Boletales.</title>
        <authorList>
            <person name="Wu G."/>
            <person name="Miyauchi S."/>
            <person name="Morin E."/>
            <person name="Kuo A."/>
            <person name="Drula E."/>
            <person name="Varga T."/>
            <person name="Kohler A."/>
            <person name="Feng B."/>
            <person name="Cao Y."/>
            <person name="Lipzen A."/>
            <person name="Daum C."/>
            <person name="Hundley H."/>
            <person name="Pangilinan J."/>
            <person name="Johnson J."/>
            <person name="Barry K."/>
            <person name="LaButti K."/>
            <person name="Ng V."/>
            <person name="Ahrendt S."/>
            <person name="Min B."/>
            <person name="Choi I.G."/>
            <person name="Park H."/>
            <person name="Plett J.M."/>
            <person name="Magnuson J."/>
            <person name="Spatafora J.W."/>
            <person name="Nagy L.G."/>
            <person name="Henrissat B."/>
            <person name="Grigoriev I.V."/>
            <person name="Yang Z.L."/>
            <person name="Xu J."/>
            <person name="Martin F.M."/>
        </authorList>
    </citation>
    <scope>NUCLEOTIDE SEQUENCE</scope>
    <source>
        <strain evidence="1">KKN 215</strain>
    </source>
</reference>